<protein>
    <submittedName>
        <fullName evidence="1">Uncharacterized protein</fullName>
    </submittedName>
</protein>
<sequence length="71" mass="7901">MSPHNAVHLDIERSLVRRLLDLTPEELRLAEDLASRTGVTLGYYCGEIIRAHLARQTGPLEWAAQECDTAG</sequence>
<evidence type="ECO:0000313" key="2">
    <source>
        <dbReference type="Proteomes" id="UP000644548"/>
    </source>
</evidence>
<gene>
    <name evidence="1" type="ORF">GCM10008960_41820</name>
</gene>
<dbReference type="EMBL" id="BMQN01000036">
    <property type="protein sequence ID" value="GGS11526.1"/>
    <property type="molecule type" value="Genomic_DNA"/>
</dbReference>
<comment type="caution">
    <text evidence="1">The sequence shown here is derived from an EMBL/GenBank/DDBJ whole genome shotgun (WGS) entry which is preliminary data.</text>
</comment>
<organism evidence="1 2">
    <name type="scientific">Deinococcus sedimenti</name>
    <dbReference type="NCBI Taxonomy" id="1867090"/>
    <lineage>
        <taxon>Bacteria</taxon>
        <taxon>Thermotogati</taxon>
        <taxon>Deinococcota</taxon>
        <taxon>Deinococci</taxon>
        <taxon>Deinococcales</taxon>
        <taxon>Deinococcaceae</taxon>
        <taxon>Deinococcus</taxon>
    </lineage>
</organism>
<proteinExistence type="predicted"/>
<reference evidence="2" key="1">
    <citation type="journal article" date="2019" name="Int. J. Syst. Evol. Microbiol.">
        <title>The Global Catalogue of Microorganisms (GCM) 10K type strain sequencing project: providing services to taxonomists for standard genome sequencing and annotation.</title>
        <authorList>
            <consortium name="The Broad Institute Genomics Platform"/>
            <consortium name="The Broad Institute Genome Sequencing Center for Infectious Disease"/>
            <person name="Wu L."/>
            <person name="Ma J."/>
        </authorList>
    </citation>
    <scope>NUCLEOTIDE SEQUENCE [LARGE SCALE GENOMIC DNA]</scope>
    <source>
        <strain evidence="2">JCM 31405</strain>
    </source>
</reference>
<evidence type="ECO:0000313" key="1">
    <source>
        <dbReference type="EMBL" id="GGS11526.1"/>
    </source>
</evidence>
<dbReference type="RefSeq" id="WP_189075058.1">
    <property type="nucleotide sequence ID" value="NZ_BMQN01000036.1"/>
</dbReference>
<accession>A0ABQ2S9N0</accession>
<dbReference type="Proteomes" id="UP000644548">
    <property type="component" value="Unassembled WGS sequence"/>
</dbReference>
<keyword evidence="2" id="KW-1185">Reference proteome</keyword>
<name>A0ABQ2S9N0_9DEIO</name>